<proteinExistence type="predicted"/>
<accession>A0A392W228</accession>
<name>A0A392W228_9FABA</name>
<dbReference type="AlphaFoldDB" id="A0A392W228"/>
<evidence type="ECO:0000313" key="1">
    <source>
        <dbReference type="EMBL" id="MCI93281.1"/>
    </source>
</evidence>
<feature type="non-terminal residue" evidence="1">
    <location>
        <position position="1"/>
    </location>
</feature>
<organism evidence="1 2">
    <name type="scientific">Trifolium medium</name>
    <dbReference type="NCBI Taxonomy" id="97028"/>
    <lineage>
        <taxon>Eukaryota</taxon>
        <taxon>Viridiplantae</taxon>
        <taxon>Streptophyta</taxon>
        <taxon>Embryophyta</taxon>
        <taxon>Tracheophyta</taxon>
        <taxon>Spermatophyta</taxon>
        <taxon>Magnoliopsida</taxon>
        <taxon>eudicotyledons</taxon>
        <taxon>Gunneridae</taxon>
        <taxon>Pentapetalae</taxon>
        <taxon>rosids</taxon>
        <taxon>fabids</taxon>
        <taxon>Fabales</taxon>
        <taxon>Fabaceae</taxon>
        <taxon>Papilionoideae</taxon>
        <taxon>50 kb inversion clade</taxon>
        <taxon>NPAAA clade</taxon>
        <taxon>Hologalegina</taxon>
        <taxon>IRL clade</taxon>
        <taxon>Trifolieae</taxon>
        <taxon>Trifolium</taxon>
    </lineage>
</organism>
<evidence type="ECO:0000313" key="2">
    <source>
        <dbReference type="Proteomes" id="UP000265520"/>
    </source>
</evidence>
<comment type="caution">
    <text evidence="1">The sequence shown here is derived from an EMBL/GenBank/DDBJ whole genome shotgun (WGS) entry which is preliminary data.</text>
</comment>
<sequence>ITTNFNSAMNSMKPNVSVNNYIVCTCIGSNINCTIATASAGTPTTTQPFVGGDSSVSVAILCP</sequence>
<dbReference type="EMBL" id="LXQA011324845">
    <property type="protein sequence ID" value="MCI93281.1"/>
    <property type="molecule type" value="Genomic_DNA"/>
</dbReference>
<reference evidence="1 2" key="1">
    <citation type="journal article" date="2018" name="Front. Plant Sci.">
        <title>Red Clover (Trifolium pratense) and Zigzag Clover (T. medium) - A Picture of Genomic Similarities and Differences.</title>
        <authorList>
            <person name="Dluhosova J."/>
            <person name="Istvanek J."/>
            <person name="Nedelnik J."/>
            <person name="Repkova J."/>
        </authorList>
    </citation>
    <scope>NUCLEOTIDE SEQUENCE [LARGE SCALE GENOMIC DNA]</scope>
    <source>
        <strain evidence="2">cv. 10/8</strain>
        <tissue evidence="1">Leaf</tissue>
    </source>
</reference>
<protein>
    <submittedName>
        <fullName evidence="1">Uncharacterized protein</fullName>
    </submittedName>
</protein>
<dbReference type="Proteomes" id="UP000265520">
    <property type="component" value="Unassembled WGS sequence"/>
</dbReference>
<keyword evidence="2" id="KW-1185">Reference proteome</keyword>